<dbReference type="SMART" id="SM00382">
    <property type="entry name" value="AAA"/>
    <property type="match status" value="1"/>
</dbReference>
<reference evidence="7" key="1">
    <citation type="submission" date="2019-03" db="EMBL/GenBank/DDBJ databases">
        <authorList>
            <person name="Danneels B."/>
        </authorList>
    </citation>
    <scope>NUCLEOTIDE SEQUENCE</scope>
</reference>
<evidence type="ECO:0000313" key="7">
    <source>
        <dbReference type="EMBL" id="VFR89433.1"/>
    </source>
</evidence>
<evidence type="ECO:0000256" key="5">
    <source>
        <dbReference type="ARBA" id="ARBA00022970"/>
    </source>
</evidence>
<dbReference type="GO" id="GO:0015658">
    <property type="term" value="F:branched-chain amino acid transmembrane transporter activity"/>
    <property type="evidence" value="ECO:0007669"/>
    <property type="project" value="TreeGrafter"/>
</dbReference>
<keyword evidence="3" id="KW-0547">Nucleotide-binding</keyword>
<dbReference type="EMBL" id="CAADIO010000019">
    <property type="protein sequence ID" value="VFR89433.1"/>
    <property type="molecule type" value="Genomic_DNA"/>
</dbReference>
<feature type="domain" description="ABC transporter" evidence="6">
    <location>
        <begin position="2"/>
        <end position="232"/>
    </location>
</feature>
<dbReference type="NCBIfam" id="TIGR03410">
    <property type="entry name" value="urea_trans_UrtE"/>
    <property type="match status" value="1"/>
</dbReference>
<evidence type="ECO:0000256" key="3">
    <source>
        <dbReference type="ARBA" id="ARBA00022741"/>
    </source>
</evidence>
<dbReference type="InterPro" id="IPR003593">
    <property type="entry name" value="AAA+_ATPase"/>
</dbReference>
<dbReference type="PROSITE" id="PS50893">
    <property type="entry name" value="ABC_TRANSPORTER_2"/>
    <property type="match status" value="1"/>
</dbReference>
<dbReference type="InterPro" id="IPR017780">
    <property type="entry name" value="ABC_transptr_urea_ATP-bd_UrtE"/>
</dbReference>
<dbReference type="CDD" id="cd03224">
    <property type="entry name" value="ABC_TM1139_LivF_branched"/>
    <property type="match status" value="1"/>
</dbReference>
<sequence>MLNVEGIDQYYGGSHTLRGVSLSLRQGECLALLGRNGVGKTTLLKCLMGVLPVARGTITLDGEDVTRLSPHRRAARGMAYVPQGRDIFARLTVEENIVMGMAALPGREARRISGEIYELFPVLRSMLKRRGGDLSGGQQQQLAIARALVAKPRLIILDEPTEGIQPSIIKDIGRVIEMLRARGDIGILLCEQYFDFARELADQFAVLSRGEVVAQGGRGEIGGEDVRRHLSV</sequence>
<dbReference type="GO" id="GO:0015807">
    <property type="term" value="P:L-amino acid transport"/>
    <property type="evidence" value="ECO:0007669"/>
    <property type="project" value="TreeGrafter"/>
</dbReference>
<dbReference type="Gene3D" id="3.40.50.300">
    <property type="entry name" value="P-loop containing nucleotide triphosphate hydrolases"/>
    <property type="match status" value="1"/>
</dbReference>
<keyword evidence="2" id="KW-0813">Transport</keyword>
<gene>
    <name evidence="7" type="ORF">RAN3_3715</name>
</gene>
<dbReference type="PANTHER" id="PTHR43820:SF5">
    <property type="entry name" value="HIGH-AFFINITY BRANCHED-CHAIN AMINO ACID TRANSPORT ATP-BINDING PROTEIN"/>
    <property type="match status" value="1"/>
</dbReference>
<dbReference type="GO" id="GO:0016887">
    <property type="term" value="F:ATP hydrolysis activity"/>
    <property type="evidence" value="ECO:0007669"/>
    <property type="project" value="InterPro"/>
</dbReference>
<dbReference type="AlphaFoldDB" id="A0A484USY6"/>
<dbReference type="InterPro" id="IPR052156">
    <property type="entry name" value="BCAA_Transport_ATP-bd_LivF"/>
</dbReference>
<dbReference type="GO" id="GO:0005524">
    <property type="term" value="F:ATP binding"/>
    <property type="evidence" value="ECO:0007669"/>
    <property type="project" value="UniProtKB-KW"/>
</dbReference>
<evidence type="ECO:0000256" key="4">
    <source>
        <dbReference type="ARBA" id="ARBA00022840"/>
    </source>
</evidence>
<protein>
    <submittedName>
        <fullName evidence="7">Urea ABC transporter, ATPase protein UrtE</fullName>
    </submittedName>
</protein>
<comment type="similarity">
    <text evidence="1">Belongs to the ABC transporter superfamily.</text>
</comment>
<dbReference type="Pfam" id="PF00005">
    <property type="entry name" value="ABC_tran"/>
    <property type="match status" value="1"/>
</dbReference>
<organism evidence="7">
    <name type="scientific">plant metagenome</name>
    <dbReference type="NCBI Taxonomy" id="1297885"/>
    <lineage>
        <taxon>unclassified sequences</taxon>
        <taxon>metagenomes</taxon>
        <taxon>organismal metagenomes</taxon>
    </lineage>
</organism>
<dbReference type="PANTHER" id="PTHR43820">
    <property type="entry name" value="HIGH-AFFINITY BRANCHED-CHAIN AMINO ACID TRANSPORT ATP-BINDING PROTEIN LIVF"/>
    <property type="match status" value="1"/>
</dbReference>
<dbReference type="SUPFAM" id="SSF52540">
    <property type="entry name" value="P-loop containing nucleoside triphosphate hydrolases"/>
    <property type="match status" value="1"/>
</dbReference>
<evidence type="ECO:0000256" key="1">
    <source>
        <dbReference type="ARBA" id="ARBA00005417"/>
    </source>
</evidence>
<proteinExistence type="inferred from homology"/>
<name>A0A484USY6_9ZZZZ</name>
<keyword evidence="4" id="KW-0067">ATP-binding</keyword>
<dbReference type="InterPro" id="IPR003439">
    <property type="entry name" value="ABC_transporter-like_ATP-bd"/>
</dbReference>
<dbReference type="InterPro" id="IPR027417">
    <property type="entry name" value="P-loop_NTPase"/>
</dbReference>
<evidence type="ECO:0000256" key="2">
    <source>
        <dbReference type="ARBA" id="ARBA00022448"/>
    </source>
</evidence>
<evidence type="ECO:0000259" key="6">
    <source>
        <dbReference type="PROSITE" id="PS50893"/>
    </source>
</evidence>
<keyword evidence="5" id="KW-0029">Amino-acid transport</keyword>
<accession>A0A484USY6</accession>